<comment type="caution">
    <text evidence="1">The sequence shown here is derived from an EMBL/GenBank/DDBJ whole genome shotgun (WGS) entry which is preliminary data.</text>
</comment>
<dbReference type="InterPro" id="IPR021246">
    <property type="entry name" value="DUF2797"/>
</dbReference>
<proteinExistence type="predicted"/>
<accession>A0ABQ1Q0U4</accession>
<name>A0ABQ1Q0U4_9GAMM</name>
<reference evidence="2" key="1">
    <citation type="journal article" date="2019" name="Int. J. Syst. Evol. Microbiol.">
        <title>The Global Catalogue of Microorganisms (GCM) 10K type strain sequencing project: providing services to taxonomists for standard genome sequencing and annotation.</title>
        <authorList>
            <consortium name="The Broad Institute Genomics Platform"/>
            <consortium name="The Broad Institute Genome Sequencing Center for Infectious Disease"/>
            <person name="Wu L."/>
            <person name="Ma J."/>
        </authorList>
    </citation>
    <scope>NUCLEOTIDE SEQUENCE [LARGE SCALE GENOMIC DNA]</scope>
    <source>
        <strain evidence="2">CGMCC 1.12482</strain>
    </source>
</reference>
<gene>
    <name evidence="1" type="ORF">GCM10007418_30840</name>
</gene>
<dbReference type="Pfam" id="PF10977">
    <property type="entry name" value="DUF2797"/>
    <property type="match status" value="1"/>
</dbReference>
<keyword evidence="2" id="KW-1185">Reference proteome</keyword>
<organism evidence="1 2">
    <name type="scientific">Halopseudomonas salina</name>
    <dbReference type="NCBI Taxonomy" id="1323744"/>
    <lineage>
        <taxon>Bacteria</taxon>
        <taxon>Pseudomonadati</taxon>
        <taxon>Pseudomonadota</taxon>
        <taxon>Gammaproteobacteria</taxon>
        <taxon>Pseudomonadales</taxon>
        <taxon>Pseudomonadaceae</taxon>
        <taxon>Halopseudomonas</taxon>
    </lineage>
</organism>
<evidence type="ECO:0000313" key="1">
    <source>
        <dbReference type="EMBL" id="GGD09632.1"/>
    </source>
</evidence>
<evidence type="ECO:0000313" key="2">
    <source>
        <dbReference type="Proteomes" id="UP000638188"/>
    </source>
</evidence>
<evidence type="ECO:0008006" key="3">
    <source>
        <dbReference type="Google" id="ProtNLM"/>
    </source>
</evidence>
<dbReference type="EMBL" id="BMFF01000008">
    <property type="protein sequence ID" value="GGD09632.1"/>
    <property type="molecule type" value="Genomic_DNA"/>
</dbReference>
<dbReference type="Proteomes" id="UP000638188">
    <property type="component" value="Unassembled WGS sequence"/>
</dbReference>
<sequence length="277" mass="30791">MIQPVSGEGSVSKLQADLDVPVRYSLSIGEQLLPLNDWLGSTLRIEALGTIHCSHCGRRTKKSYSQGFCYPCMTKLARCDTCIMSPEKCHYDQGTCREPAWGEQFCMTDHIVYLANSSGLKVGITRATQIPTRWIDQGASQALPILRVATRQQSGLVEDLLRQQVADKTNWRALLRGEPEPVDMQAARERIMEGAQEGLLALQARFGLQAIQSLDAEVVNIRYPVLEYSPKPQSANLDKEPVLEGTLLGIKGQYLILDTGVINIRKYTSYTLSVSVY</sequence>
<protein>
    <recommendedName>
        <fullName evidence="3">DUF2797 domain-containing protein</fullName>
    </recommendedName>
</protein>